<evidence type="ECO:0000256" key="10">
    <source>
        <dbReference type="ARBA" id="ARBA00023094"/>
    </source>
</evidence>
<comment type="pathway">
    <text evidence="2">Aromatic compound metabolism; serotonin biosynthesis; serotonin from L-tryptophan: step 1/2.</text>
</comment>
<dbReference type="EC" id="1.14.16.4" evidence="4"/>
<keyword evidence="5" id="KW-0597">Phosphoprotein</keyword>
<evidence type="ECO:0000256" key="7">
    <source>
        <dbReference type="ARBA" id="ARBA00023002"/>
    </source>
</evidence>
<feature type="binding site" evidence="15">
    <location>
        <position position="371"/>
    </location>
    <ligand>
        <name>L-tryptophan</name>
        <dbReference type="ChEBI" id="CHEBI:57912"/>
    </ligand>
</feature>
<proteinExistence type="inferred from homology"/>
<dbReference type="InterPro" id="IPR018301">
    <property type="entry name" value="ArAA_hydroxylase_Fe/CU_BS"/>
</dbReference>
<dbReference type="InterPro" id="IPR041904">
    <property type="entry name" value="TrpOH_cat"/>
</dbReference>
<dbReference type="Pfam" id="PF00351">
    <property type="entry name" value="Biopterin_H"/>
    <property type="match status" value="1"/>
</dbReference>
<feature type="compositionally biased region" description="Low complexity" evidence="17">
    <location>
        <begin position="40"/>
        <end position="54"/>
    </location>
</feature>
<evidence type="ECO:0000313" key="20">
    <source>
        <dbReference type="EMBL" id="KAK7107585.1"/>
    </source>
</evidence>
<dbReference type="PROSITE" id="PS51671">
    <property type="entry name" value="ACT"/>
    <property type="match status" value="1"/>
</dbReference>
<evidence type="ECO:0000259" key="19">
    <source>
        <dbReference type="PROSITE" id="PS51671"/>
    </source>
</evidence>
<evidence type="ECO:0000256" key="12">
    <source>
        <dbReference type="ARBA" id="ARBA00042662"/>
    </source>
</evidence>
<keyword evidence="10" id="KW-0724">Serotonin biosynthesis</keyword>
<evidence type="ECO:0000259" key="18">
    <source>
        <dbReference type="PROSITE" id="PS51410"/>
    </source>
</evidence>
<gene>
    <name evidence="20" type="ORF">V1264_015483</name>
</gene>
<dbReference type="AlphaFoldDB" id="A0AAN9GI26"/>
<evidence type="ECO:0000256" key="4">
    <source>
        <dbReference type="ARBA" id="ARBA00012002"/>
    </source>
</evidence>
<evidence type="ECO:0000256" key="9">
    <source>
        <dbReference type="ARBA" id="ARBA00023033"/>
    </source>
</evidence>
<keyword evidence="8 16" id="KW-0408">Iron</keyword>
<dbReference type="PROSITE" id="PS51410">
    <property type="entry name" value="BH4_AAA_HYDROXYL_2"/>
    <property type="match status" value="1"/>
</dbReference>
<evidence type="ECO:0000256" key="11">
    <source>
        <dbReference type="ARBA" id="ARBA00040889"/>
    </source>
</evidence>
<feature type="binding site" evidence="16">
    <location>
        <position position="386"/>
    </location>
    <ligand>
        <name>Fe cation</name>
        <dbReference type="ChEBI" id="CHEBI:24875"/>
    </ligand>
</feature>
<dbReference type="InterPro" id="IPR036951">
    <property type="entry name" value="ArAA_hydroxylase_sf"/>
</dbReference>
<comment type="similarity">
    <text evidence="3">Belongs to the biopterin-dependent aromatic amino acid hydroxylase family.</text>
</comment>
<feature type="binding site" evidence="15">
    <location>
        <position position="349"/>
    </location>
    <ligand>
        <name>L-tryptophan</name>
        <dbReference type="ChEBI" id="CHEBI:57912"/>
    </ligand>
</feature>
<evidence type="ECO:0000256" key="8">
    <source>
        <dbReference type="ARBA" id="ARBA00023004"/>
    </source>
</evidence>
<comment type="catalytic activity">
    <reaction evidence="13">
        <text>(6R)-L-erythro-5,6,7,8-tetrahydrobiopterin + L-tryptophan + O2 = 5-hydroxy-L-tryptophan + (4aS,6R)-4a-hydroxy-L-erythro-5,6,7,8-tetrahydrobiopterin</text>
        <dbReference type="Rhea" id="RHEA:16709"/>
        <dbReference type="ChEBI" id="CHEBI:15379"/>
        <dbReference type="ChEBI" id="CHEBI:15642"/>
        <dbReference type="ChEBI" id="CHEBI:57912"/>
        <dbReference type="ChEBI" id="CHEBI:58266"/>
        <dbReference type="ChEBI" id="CHEBI:59560"/>
        <dbReference type="EC" id="1.14.16.4"/>
    </reaction>
</comment>
<dbReference type="SUPFAM" id="SSF55021">
    <property type="entry name" value="ACT-like"/>
    <property type="match status" value="1"/>
</dbReference>
<dbReference type="InterPro" id="IPR001273">
    <property type="entry name" value="ArAA_hydroxylase"/>
</dbReference>
<feature type="binding site" evidence="15">
    <location>
        <position position="480"/>
    </location>
    <ligand>
        <name>L-tryptophan</name>
        <dbReference type="ChEBI" id="CHEBI:57912"/>
    </ligand>
</feature>
<dbReference type="NCBIfam" id="TIGR01270">
    <property type="entry name" value="Trp_5_monoox"/>
    <property type="match status" value="1"/>
</dbReference>
<evidence type="ECO:0000256" key="16">
    <source>
        <dbReference type="PIRSR" id="PIRSR601273-2"/>
    </source>
</evidence>
<evidence type="ECO:0000256" key="17">
    <source>
        <dbReference type="SAM" id="MobiDB-lite"/>
    </source>
</evidence>
<dbReference type="GO" id="GO:0042427">
    <property type="term" value="P:serotonin biosynthetic process"/>
    <property type="evidence" value="ECO:0007669"/>
    <property type="project" value="UniProtKB-KW"/>
</dbReference>
<dbReference type="Pfam" id="PF01842">
    <property type="entry name" value="ACT"/>
    <property type="match status" value="1"/>
</dbReference>
<evidence type="ECO:0000256" key="15">
    <source>
        <dbReference type="PIRSR" id="PIRSR601273-1"/>
    </source>
</evidence>
<keyword evidence="9" id="KW-0503">Monooxygenase</keyword>
<dbReference type="PROSITE" id="PS00367">
    <property type="entry name" value="BH4_AAA_HYDROXYL_1"/>
    <property type="match status" value="1"/>
</dbReference>
<dbReference type="InterPro" id="IPR002912">
    <property type="entry name" value="ACT_dom"/>
</dbReference>
<dbReference type="PANTHER" id="PTHR11473:SF16">
    <property type="entry name" value="TRYPTOPHAN 5-HYDROXYLASE 2"/>
    <property type="match status" value="1"/>
</dbReference>
<organism evidence="20 21">
    <name type="scientific">Littorina saxatilis</name>
    <dbReference type="NCBI Taxonomy" id="31220"/>
    <lineage>
        <taxon>Eukaryota</taxon>
        <taxon>Metazoa</taxon>
        <taxon>Spiralia</taxon>
        <taxon>Lophotrochozoa</taxon>
        <taxon>Mollusca</taxon>
        <taxon>Gastropoda</taxon>
        <taxon>Caenogastropoda</taxon>
        <taxon>Littorinimorpha</taxon>
        <taxon>Littorinoidea</taxon>
        <taxon>Littorinidae</taxon>
        <taxon>Littorina</taxon>
    </lineage>
</organism>
<keyword evidence="21" id="KW-1185">Reference proteome</keyword>
<evidence type="ECO:0000256" key="5">
    <source>
        <dbReference type="ARBA" id="ARBA00022553"/>
    </source>
</evidence>
<accession>A0AAN9GI26</accession>
<dbReference type="InterPro" id="IPR005963">
    <property type="entry name" value="Trp_5_mOase"/>
</dbReference>
<dbReference type="PRINTS" id="PR00372">
    <property type="entry name" value="FYWHYDRXLASE"/>
</dbReference>
<dbReference type="GO" id="GO:0009072">
    <property type="term" value="P:aromatic amino acid metabolic process"/>
    <property type="evidence" value="ECO:0007669"/>
    <property type="project" value="InterPro"/>
</dbReference>
<name>A0AAN9GI26_9CAEN</name>
<evidence type="ECO:0000256" key="14">
    <source>
        <dbReference type="ARBA" id="ARBA00062416"/>
    </source>
</evidence>
<feature type="binding site" evidence="15">
    <location>
        <position position="450"/>
    </location>
    <ligand>
        <name>L-tryptophan</name>
        <dbReference type="ChEBI" id="CHEBI:57912"/>
    </ligand>
</feature>
<feature type="region of interest" description="Disordered" evidence="17">
    <location>
        <begin position="16"/>
        <end position="78"/>
    </location>
</feature>
<dbReference type="GO" id="GO:0004510">
    <property type="term" value="F:tryptophan 5-monooxygenase activity"/>
    <property type="evidence" value="ECO:0007669"/>
    <property type="project" value="UniProtKB-EC"/>
</dbReference>
<dbReference type="CDD" id="cd04929">
    <property type="entry name" value="ACT_TPH"/>
    <property type="match status" value="1"/>
</dbReference>
<evidence type="ECO:0000313" key="21">
    <source>
        <dbReference type="Proteomes" id="UP001374579"/>
    </source>
</evidence>
<feature type="binding site" evidence="15">
    <location>
        <position position="379"/>
    </location>
    <ligand>
        <name>L-tryptophan</name>
        <dbReference type="ChEBI" id="CHEBI:57912"/>
    </ligand>
</feature>
<comment type="caution">
    <text evidence="20">The sequence shown here is derived from an EMBL/GenBank/DDBJ whole genome shotgun (WGS) entry which is preliminary data.</text>
</comment>
<evidence type="ECO:0000256" key="2">
    <source>
        <dbReference type="ARBA" id="ARBA00004783"/>
    </source>
</evidence>
<feature type="domain" description="ACT" evidence="19">
    <location>
        <begin position="127"/>
        <end position="202"/>
    </location>
</feature>
<comment type="subunit">
    <text evidence="14">Interacts with DNAJC12.</text>
</comment>
<evidence type="ECO:0000256" key="13">
    <source>
        <dbReference type="ARBA" id="ARBA00048860"/>
    </source>
</evidence>
<dbReference type="PANTHER" id="PTHR11473">
    <property type="entry name" value="AROMATIC AMINO ACID HYDROXYLASE"/>
    <property type="match status" value="1"/>
</dbReference>
<dbReference type="GO" id="GO:0005506">
    <property type="term" value="F:iron ion binding"/>
    <property type="evidence" value="ECO:0007669"/>
    <property type="project" value="InterPro"/>
</dbReference>
<dbReference type="InterPro" id="IPR019774">
    <property type="entry name" value="Aromatic-AA_hydroxylase_C"/>
</dbReference>
<keyword evidence="6 16" id="KW-0479">Metal-binding</keyword>
<dbReference type="InterPro" id="IPR045865">
    <property type="entry name" value="ACT-like_dom_sf"/>
</dbReference>
<sequence>MGNCVEICKMTLRNAPGMGPSPAPHRPQQSVPPMEATPLTHSHCSTSTTTTTTTNGLNGSLRRPTGKEKYRPKPLPSRAVENQAQIFKKRMCDDIRPPTPSQIKALEDSLKNLDGINSPSGLGHTTAVVFSLRNKMGNLFSALKIFQENNINVVHIESRKSQRTDSEYDIYVDVETDTIRLEELVNRLKAEVATLTVNELSVPMSPPPLAKEASFMNQIPWFPRKVSELDNSAHRVLMYGTELDADHPGFKDTVYRERRKVFTEIAFEYRHGEDIPRVEYTEEEIATWGTVFRELMRLYPTHACREYLANLPLLVEHCGYRDDNVPQLEDVSIFLKARTGFQVRPVAGYLSSRDFLAGLAFRVFHCTQYIRHSSDPFYTPEPDCCHELMGHVPLLADASFAQFSQELGLASLGASDDDVAKLATCYFFSVEFGLCKQDKQLRAYGAGLLSSIGELKHALSEESEKKPFEPLLTCKQVCRITTFQDCYFFTETFEEAKEHMRQFAATIKRPFAVRYNPYTQSVDVLDSTRLIATVVSELRGDLSIISDALRRLQLIEQFRLDSPPPDSVAPQTPDRPFGDN</sequence>
<comment type="cofactor">
    <cofactor evidence="1 16">
        <name>Fe(2+)</name>
        <dbReference type="ChEBI" id="CHEBI:29033"/>
    </cofactor>
</comment>
<feature type="region of interest" description="Disordered" evidence="17">
    <location>
        <begin position="561"/>
        <end position="580"/>
    </location>
</feature>
<dbReference type="Proteomes" id="UP001374579">
    <property type="component" value="Unassembled WGS sequence"/>
</dbReference>
<dbReference type="GO" id="GO:0043005">
    <property type="term" value="C:neuron projection"/>
    <property type="evidence" value="ECO:0007669"/>
    <property type="project" value="TreeGrafter"/>
</dbReference>
<dbReference type="SUPFAM" id="SSF56534">
    <property type="entry name" value="Aromatic aminoacid monoxygenases, catalytic and oligomerization domains"/>
    <property type="match status" value="1"/>
</dbReference>
<dbReference type="EMBL" id="JBAMIC010000004">
    <property type="protein sequence ID" value="KAK7107585.1"/>
    <property type="molecule type" value="Genomic_DNA"/>
</dbReference>
<evidence type="ECO:0000256" key="6">
    <source>
        <dbReference type="ARBA" id="ARBA00022723"/>
    </source>
</evidence>
<feature type="binding site" evidence="16">
    <location>
        <position position="391"/>
    </location>
    <ligand>
        <name>Fe cation</name>
        <dbReference type="ChEBI" id="CHEBI:24875"/>
    </ligand>
</feature>
<dbReference type="CDD" id="cd03346">
    <property type="entry name" value="eu_TrpOH"/>
    <property type="match status" value="1"/>
</dbReference>
<reference evidence="20 21" key="1">
    <citation type="submission" date="2024-02" db="EMBL/GenBank/DDBJ databases">
        <title>Chromosome-scale genome assembly of the rough periwinkle Littorina saxatilis.</title>
        <authorList>
            <person name="De Jode A."/>
            <person name="Faria R."/>
            <person name="Formenti G."/>
            <person name="Sims Y."/>
            <person name="Smith T.P."/>
            <person name="Tracey A."/>
            <person name="Wood J.M.D."/>
            <person name="Zagrodzka Z.B."/>
            <person name="Johannesson K."/>
            <person name="Butlin R.K."/>
            <person name="Leder E.H."/>
        </authorList>
    </citation>
    <scope>NUCLEOTIDE SEQUENCE [LARGE SCALE GENOMIC DNA]</scope>
    <source>
        <strain evidence="20">Snail1</strain>
        <tissue evidence="20">Muscle</tissue>
    </source>
</reference>
<keyword evidence="7" id="KW-0560">Oxidoreductase</keyword>
<dbReference type="InterPro" id="IPR036329">
    <property type="entry name" value="Aro-AA_hydroxylase_C_sf"/>
</dbReference>
<feature type="domain" description="Biopterin-dependent aromatic amino acid hydroxylase family profile" evidence="18">
    <location>
        <begin position="207"/>
        <end position="553"/>
    </location>
</feature>
<feature type="binding site" evidence="16">
    <location>
        <position position="431"/>
    </location>
    <ligand>
        <name>Fe cation</name>
        <dbReference type="ChEBI" id="CHEBI:24875"/>
    </ligand>
</feature>
<evidence type="ECO:0000256" key="1">
    <source>
        <dbReference type="ARBA" id="ARBA00001954"/>
    </source>
</evidence>
<dbReference type="Gene3D" id="1.10.800.10">
    <property type="entry name" value="Aromatic amino acid hydroxylase"/>
    <property type="match status" value="1"/>
</dbReference>
<protein>
    <recommendedName>
        <fullName evidence="11">Tryptophan 5-hydroxylase 2</fullName>
        <ecNumber evidence="4">1.14.16.4</ecNumber>
    </recommendedName>
    <alternativeName>
        <fullName evidence="12">Tryptophan 5-monooxygenase 2</fullName>
    </alternativeName>
</protein>
<dbReference type="FunFam" id="1.10.800.10:FF:000004">
    <property type="entry name" value="Tyrosine 3-monooxygenase"/>
    <property type="match status" value="1"/>
</dbReference>
<evidence type="ECO:0000256" key="3">
    <source>
        <dbReference type="ARBA" id="ARBA00009712"/>
    </source>
</evidence>